<sequence>MGRPDEKDLAASVVPEYAQPWDKEIERRVVRKIDLALIPLMWVGYGLVYYDKAILGGAAVFGMTADLKLRVVVDPTTTPPKVSTTRLSWATSLFYFGMLTGVGPLTYLFQRLHLGRTVGAVIVIWGAVAMATAGVTTYKGLFAQRFFLGFAESIVPTAFMVIISGYYTQAEQTWRQCLWYSATGGWTIIGAGINYGFAHITGGDLKKWQYLYLMAGALTVLYGFVFFFFPNSPAQAWWFTEEEKRVAIERLRMGQMGVRCQKIKWPQIKEALLDVKVWLIATMMGAAYSVNGAVSGFGPLIVSTFGWSAYDALLWQMPLGGVCFIGIILAGYLSLKVQNIRLIMIIACCLPVIAGCAMIWKSSWHQHAATPIAGYTIIGFFAPVTSLIVSMGMANVAGNTKKSFMAAAIFYMYNVGNIVGPQWVRSEQIGSHYPRLWQGVIGCYALVIAIAITLYVMLGAENRKRDRLSLDEKEAERVAFDDLTDKQNQYFRLFTLNMSALRLCASRLLPSRSSTFILPSRAYSSFITASTPRFTQRSSIFLSTRRWASADAQESAAASNVATQSVSAEENAPPAVAESANLTEATEESLPAAEVDEQILPKESQAFNEAPEPSFKTRDSEERKATVYIGNLFFDITESELVKEFTQFGTVARCKIIRDTRGLSKGFAYLEFATVDSADSAIRTMNMQLFEGRRMTVQYASRDMSAAPSETRKHTPINAPSSTLFIGNMSFEMTDRDLGNLFRGIRNVLDVRVAIDRRTGQPRGFAHADFVDVKSAMEAIKVLQEKETYGRKLRVDYSYSSSQAPRNRSDSRSHPTETPRGRSDS</sequence>
<dbReference type="EMBL" id="JAVRRD010000008">
    <property type="protein sequence ID" value="KAK5055949.1"/>
    <property type="molecule type" value="Genomic_DNA"/>
</dbReference>
<keyword evidence="2" id="KW-0813">Transport</keyword>
<evidence type="ECO:0000313" key="12">
    <source>
        <dbReference type="Proteomes" id="UP001358417"/>
    </source>
</evidence>
<gene>
    <name evidence="11" type="ORF">LTR84_012499</name>
</gene>
<evidence type="ECO:0008006" key="13">
    <source>
        <dbReference type="Google" id="ProtNLM"/>
    </source>
</evidence>
<organism evidence="11 12">
    <name type="scientific">Exophiala bonariae</name>
    <dbReference type="NCBI Taxonomy" id="1690606"/>
    <lineage>
        <taxon>Eukaryota</taxon>
        <taxon>Fungi</taxon>
        <taxon>Dikarya</taxon>
        <taxon>Ascomycota</taxon>
        <taxon>Pezizomycotina</taxon>
        <taxon>Eurotiomycetes</taxon>
        <taxon>Chaetothyriomycetidae</taxon>
        <taxon>Chaetothyriales</taxon>
        <taxon>Herpotrichiellaceae</taxon>
        <taxon>Exophiala</taxon>
    </lineage>
</organism>
<dbReference type="CDD" id="cd00590">
    <property type="entry name" value="RRM_SF"/>
    <property type="match status" value="1"/>
</dbReference>
<dbReference type="PANTHER" id="PTHR43791">
    <property type="entry name" value="PERMEASE-RELATED"/>
    <property type="match status" value="1"/>
</dbReference>
<keyword evidence="4 8" id="KW-1133">Transmembrane helix</keyword>
<feature type="transmembrane region" description="Helical" evidence="8">
    <location>
        <begin position="210"/>
        <end position="229"/>
    </location>
</feature>
<feature type="region of interest" description="Disordered" evidence="7">
    <location>
        <begin position="561"/>
        <end position="588"/>
    </location>
</feature>
<keyword evidence="3 8" id="KW-0812">Transmembrane</keyword>
<dbReference type="SUPFAM" id="SSF54928">
    <property type="entry name" value="RNA-binding domain, RBD"/>
    <property type="match status" value="2"/>
</dbReference>
<dbReference type="PROSITE" id="PS50850">
    <property type="entry name" value="MFS"/>
    <property type="match status" value="1"/>
</dbReference>
<keyword evidence="5 8" id="KW-0472">Membrane</keyword>
<name>A0AAV9NEI0_9EURO</name>
<feature type="transmembrane region" description="Helical" evidence="8">
    <location>
        <begin position="404"/>
        <end position="424"/>
    </location>
</feature>
<dbReference type="InterPro" id="IPR000504">
    <property type="entry name" value="RRM_dom"/>
</dbReference>
<evidence type="ECO:0000256" key="8">
    <source>
        <dbReference type="SAM" id="Phobius"/>
    </source>
</evidence>
<feature type="region of interest" description="Disordered" evidence="7">
    <location>
        <begin position="794"/>
        <end position="825"/>
    </location>
</feature>
<dbReference type="PROSITE" id="PS50102">
    <property type="entry name" value="RRM"/>
    <property type="match status" value="2"/>
</dbReference>
<keyword evidence="12" id="KW-1185">Reference proteome</keyword>
<keyword evidence="6" id="KW-0694">RNA-binding</keyword>
<dbReference type="InterPro" id="IPR035979">
    <property type="entry name" value="RBD_domain_sf"/>
</dbReference>
<evidence type="ECO:0000256" key="2">
    <source>
        <dbReference type="ARBA" id="ARBA00022448"/>
    </source>
</evidence>
<evidence type="ECO:0000259" key="10">
    <source>
        <dbReference type="PROSITE" id="PS50850"/>
    </source>
</evidence>
<dbReference type="PANTHER" id="PTHR43791:SF55">
    <property type="entry name" value="TRANSPORTER, PUTATIVE (AFU_ORTHOLOGUE AFUA_6G01820)-RELATED"/>
    <property type="match status" value="1"/>
</dbReference>
<feature type="transmembrane region" description="Helical" evidence="8">
    <location>
        <begin position="33"/>
        <end position="50"/>
    </location>
</feature>
<evidence type="ECO:0000259" key="9">
    <source>
        <dbReference type="PROSITE" id="PS50102"/>
    </source>
</evidence>
<dbReference type="Pfam" id="PF07690">
    <property type="entry name" value="MFS_1"/>
    <property type="match status" value="1"/>
</dbReference>
<feature type="domain" description="RRM" evidence="9">
    <location>
        <begin position="625"/>
        <end position="702"/>
    </location>
</feature>
<evidence type="ECO:0000256" key="7">
    <source>
        <dbReference type="SAM" id="MobiDB-lite"/>
    </source>
</evidence>
<feature type="compositionally biased region" description="Basic and acidic residues" evidence="7">
    <location>
        <begin position="807"/>
        <end position="825"/>
    </location>
</feature>
<evidence type="ECO:0000256" key="6">
    <source>
        <dbReference type="PROSITE-ProRule" id="PRU00176"/>
    </source>
</evidence>
<evidence type="ECO:0000256" key="4">
    <source>
        <dbReference type="ARBA" id="ARBA00022989"/>
    </source>
</evidence>
<evidence type="ECO:0000256" key="5">
    <source>
        <dbReference type="ARBA" id="ARBA00023136"/>
    </source>
</evidence>
<feature type="domain" description="RRM" evidence="9">
    <location>
        <begin position="722"/>
        <end position="800"/>
    </location>
</feature>
<feature type="domain" description="Major facilitator superfamily (MFS) profile" evidence="10">
    <location>
        <begin position="37"/>
        <end position="463"/>
    </location>
</feature>
<dbReference type="SUPFAM" id="SSF103473">
    <property type="entry name" value="MFS general substrate transporter"/>
    <property type="match status" value="1"/>
</dbReference>
<dbReference type="GO" id="GO:0022857">
    <property type="term" value="F:transmembrane transporter activity"/>
    <property type="evidence" value="ECO:0007669"/>
    <property type="project" value="InterPro"/>
</dbReference>
<feature type="transmembrane region" description="Helical" evidence="8">
    <location>
        <begin position="342"/>
        <end position="360"/>
    </location>
</feature>
<dbReference type="SMART" id="SM00360">
    <property type="entry name" value="RRM"/>
    <property type="match status" value="2"/>
</dbReference>
<dbReference type="RefSeq" id="XP_064707919.1">
    <property type="nucleotide sequence ID" value="XM_064856019.1"/>
</dbReference>
<evidence type="ECO:0000256" key="3">
    <source>
        <dbReference type="ARBA" id="ARBA00022692"/>
    </source>
</evidence>
<dbReference type="Gene3D" id="3.30.70.330">
    <property type="match status" value="2"/>
</dbReference>
<accession>A0AAV9NEI0</accession>
<feature type="transmembrane region" description="Helical" evidence="8">
    <location>
        <begin position="147"/>
        <end position="166"/>
    </location>
</feature>
<dbReference type="Pfam" id="PF00076">
    <property type="entry name" value="RRM_1"/>
    <property type="match status" value="2"/>
</dbReference>
<dbReference type="GeneID" id="89980642"/>
<dbReference type="GO" id="GO:0016020">
    <property type="term" value="C:membrane"/>
    <property type="evidence" value="ECO:0007669"/>
    <property type="project" value="UniProtKB-SubCell"/>
</dbReference>
<feature type="transmembrane region" description="Helical" evidence="8">
    <location>
        <begin position="436"/>
        <end position="458"/>
    </location>
</feature>
<dbReference type="InterPro" id="IPR020846">
    <property type="entry name" value="MFS_dom"/>
</dbReference>
<dbReference type="InterPro" id="IPR011701">
    <property type="entry name" value="MFS"/>
</dbReference>
<dbReference type="InterPro" id="IPR036259">
    <property type="entry name" value="MFS_trans_sf"/>
</dbReference>
<feature type="transmembrane region" description="Helical" evidence="8">
    <location>
        <begin position="313"/>
        <end position="335"/>
    </location>
</feature>
<proteinExistence type="predicted"/>
<evidence type="ECO:0000256" key="1">
    <source>
        <dbReference type="ARBA" id="ARBA00004141"/>
    </source>
</evidence>
<evidence type="ECO:0000313" key="11">
    <source>
        <dbReference type="EMBL" id="KAK5055949.1"/>
    </source>
</evidence>
<reference evidence="11 12" key="1">
    <citation type="submission" date="2023-08" db="EMBL/GenBank/DDBJ databases">
        <title>Black Yeasts Isolated from many extreme environments.</title>
        <authorList>
            <person name="Coleine C."/>
            <person name="Stajich J.E."/>
            <person name="Selbmann L."/>
        </authorList>
    </citation>
    <scope>NUCLEOTIDE SEQUENCE [LARGE SCALE GENOMIC DNA]</scope>
    <source>
        <strain evidence="11 12">CCFEE 5792</strain>
    </source>
</reference>
<dbReference type="Gene3D" id="1.20.1250.20">
    <property type="entry name" value="MFS general substrate transporter like domains"/>
    <property type="match status" value="1"/>
</dbReference>
<feature type="transmembrane region" description="Helical" evidence="8">
    <location>
        <begin position="121"/>
        <end position="141"/>
    </location>
</feature>
<dbReference type="AlphaFoldDB" id="A0AAV9NEI0"/>
<feature type="transmembrane region" description="Helical" evidence="8">
    <location>
        <begin position="87"/>
        <end position="109"/>
    </location>
</feature>
<protein>
    <recommendedName>
        <fullName evidence="13">Major facilitator superfamily (MFS) profile domain-containing protein</fullName>
    </recommendedName>
</protein>
<feature type="transmembrane region" description="Helical" evidence="8">
    <location>
        <begin position="277"/>
        <end position="301"/>
    </location>
</feature>
<feature type="transmembrane region" description="Helical" evidence="8">
    <location>
        <begin position="372"/>
        <end position="392"/>
    </location>
</feature>
<comment type="subcellular location">
    <subcellularLocation>
        <location evidence="1">Membrane</location>
        <topology evidence="1">Multi-pass membrane protein</topology>
    </subcellularLocation>
</comment>
<dbReference type="InterPro" id="IPR012677">
    <property type="entry name" value="Nucleotide-bd_a/b_plait_sf"/>
</dbReference>
<comment type="caution">
    <text evidence="11">The sequence shown here is derived from an EMBL/GenBank/DDBJ whole genome shotgun (WGS) entry which is preliminary data.</text>
</comment>
<dbReference type="GO" id="GO:0003723">
    <property type="term" value="F:RNA binding"/>
    <property type="evidence" value="ECO:0007669"/>
    <property type="project" value="UniProtKB-UniRule"/>
</dbReference>
<feature type="transmembrane region" description="Helical" evidence="8">
    <location>
        <begin position="178"/>
        <end position="198"/>
    </location>
</feature>
<dbReference type="Proteomes" id="UP001358417">
    <property type="component" value="Unassembled WGS sequence"/>
</dbReference>